<name>A0A1E3HYK2_9TREE</name>
<proteinExistence type="inferred from homology"/>
<dbReference type="SUPFAM" id="SSF53756">
    <property type="entry name" value="UDP-Glycosyltransferase/glycogen phosphorylase"/>
    <property type="match status" value="1"/>
</dbReference>
<dbReference type="Proteomes" id="UP000094043">
    <property type="component" value="Chromosome 6"/>
</dbReference>
<dbReference type="GO" id="GO:0016757">
    <property type="term" value="F:glycosyltransferase activity"/>
    <property type="evidence" value="ECO:0007669"/>
    <property type="project" value="UniProtKB-KW"/>
</dbReference>
<dbReference type="InterPro" id="IPR001296">
    <property type="entry name" value="Glyco_trans_1"/>
</dbReference>
<dbReference type="Pfam" id="PF00534">
    <property type="entry name" value="Glycos_transf_1"/>
    <property type="match status" value="1"/>
</dbReference>
<keyword evidence="3" id="KW-0313">Glucose metabolism</keyword>
<reference evidence="7" key="1">
    <citation type="submission" date="2016-06" db="EMBL/GenBank/DDBJ databases">
        <authorList>
            <person name="Cuomo C."/>
            <person name="Litvintseva A."/>
            <person name="Heitman J."/>
            <person name="Chen Y."/>
            <person name="Sun S."/>
            <person name="Springer D."/>
            <person name="Dromer F."/>
            <person name="Young S."/>
            <person name="Zeng Q."/>
            <person name="Chapman S."/>
            <person name="Gujja S."/>
            <person name="Saif S."/>
            <person name="Birren B."/>
        </authorList>
    </citation>
    <scope>NUCLEOTIDE SEQUENCE</scope>
    <source>
        <strain evidence="7">CBS 7841</strain>
    </source>
</reference>
<dbReference type="InterPro" id="IPR052078">
    <property type="entry name" value="Trehalose_Metab_GTase"/>
</dbReference>
<evidence type="ECO:0000256" key="5">
    <source>
        <dbReference type="ARBA" id="ARBA00022679"/>
    </source>
</evidence>
<keyword evidence="6" id="KW-0119">Carbohydrate metabolism</keyword>
<dbReference type="AlphaFoldDB" id="A0A1E3HYK2"/>
<evidence type="ECO:0000256" key="2">
    <source>
        <dbReference type="ARBA" id="ARBA00011738"/>
    </source>
</evidence>
<dbReference type="PANTHER" id="PTHR47779">
    <property type="entry name" value="SYNTHASE (CCG-9), PUTATIVE (AFU_ORTHOLOGUE AFUA_3G12100)-RELATED"/>
    <property type="match status" value="1"/>
</dbReference>
<sequence>MYTAETSHHRSLSARSNRNPSHIQDIFIGVGLRLAPQPTFPEGGQDPGRDLEYSASIHDGTGVIESETFHTTFYSYGKDENGLAAETKRITREMLDMLRLVQTRRGSNVKMMAVAQPIPAELRSKKGVEFFPTLWLHLDSIPFIITPSTSIFTKLPAPSTVASATAAISAGVRHLHPATHSATTADVDPKDHHVQVDCDGRIRLCSIVQYQQSSSEALWKRFTSLANHLKTNKVSIAFFSATPQGGGVALMRHALLRLWKMVDLPVAWYVPEGHPTAFDITKTKFHNVLQGVSPKGVEIDDNDKKWFELWTEQNYETFWSEGAFDASVIVIDDPQLTALIPIIKKKRPDAKIIFRSHIQIQSDLTDNPETTQYRTWNYLFNFVKDVDLFLAHPVKFFVPSNVHSNLPVLYMAPSTDPLDGLNKPFGRASVRYYRQYFNSLSQQQCGVKIDWDRGYVCQIARFDPSKGIDILLKAYLEFRQKLENHPTPPLNGGPQLIIMGHGSIDDPDGAWIYEKLHDILNTSEYELVRYDVAIVRAPPSDSLLGCILQGAWVATQLSTREGFEVKVTEAINKHVPIIASDAGGIPLQVKHGKNGWIVPAGQSEPVSDLLYKIYKGEVRIHDGLREGVDLEDKSDPNSVAQEWVGNFDEAVMKVHSDDRATSEDFWTVGNATRWMLLVDRLLALPLEKGGLVQAQDVQVLQKMGVGERLLGKGKTGENVWKMVMGDDLFEGDGELI</sequence>
<dbReference type="EMBL" id="CP143789">
    <property type="protein sequence ID" value="WVN90064.1"/>
    <property type="molecule type" value="Genomic_DNA"/>
</dbReference>
<keyword evidence="4" id="KW-0328">Glycosyltransferase</keyword>
<keyword evidence="5" id="KW-0808">Transferase</keyword>
<evidence type="ECO:0000256" key="1">
    <source>
        <dbReference type="ARBA" id="ARBA00009481"/>
    </source>
</evidence>
<organism evidence="7 8">
    <name type="scientific">Cryptococcus depauperatus CBS 7841</name>
    <dbReference type="NCBI Taxonomy" id="1295531"/>
    <lineage>
        <taxon>Eukaryota</taxon>
        <taxon>Fungi</taxon>
        <taxon>Dikarya</taxon>
        <taxon>Basidiomycota</taxon>
        <taxon>Agaricomycotina</taxon>
        <taxon>Tremellomycetes</taxon>
        <taxon>Tremellales</taxon>
        <taxon>Cryptococcaceae</taxon>
        <taxon>Cryptococcus</taxon>
    </lineage>
</organism>
<reference evidence="7" key="2">
    <citation type="journal article" date="2022" name="Elife">
        <title>Obligate sexual reproduction of a homothallic fungus closely related to the Cryptococcus pathogenic species complex.</title>
        <authorList>
            <person name="Passer A.R."/>
            <person name="Clancey S.A."/>
            <person name="Shea T."/>
            <person name="David-Palma M."/>
            <person name="Averette A.F."/>
            <person name="Boekhout T."/>
            <person name="Porcel B.M."/>
            <person name="Nowrousian M."/>
            <person name="Cuomo C.A."/>
            <person name="Sun S."/>
            <person name="Heitman J."/>
            <person name="Coelho M.A."/>
        </authorList>
    </citation>
    <scope>NUCLEOTIDE SEQUENCE</scope>
    <source>
        <strain evidence="7">CBS 7841</strain>
    </source>
</reference>
<gene>
    <name evidence="7" type="ORF">L203_105299</name>
</gene>
<evidence type="ECO:0000256" key="3">
    <source>
        <dbReference type="ARBA" id="ARBA00022526"/>
    </source>
</evidence>
<dbReference type="GeneID" id="91089508"/>
<dbReference type="Pfam" id="PF21269">
    <property type="entry name" value="TreT_GT1"/>
    <property type="match status" value="1"/>
</dbReference>
<dbReference type="InterPro" id="IPR049438">
    <property type="entry name" value="TreT_GT1"/>
</dbReference>
<protein>
    <submittedName>
        <fullName evidence="7">Uncharacterized protein</fullName>
    </submittedName>
</protein>
<dbReference type="VEuPathDB" id="FungiDB:L203_05669"/>
<evidence type="ECO:0000256" key="6">
    <source>
        <dbReference type="ARBA" id="ARBA00023277"/>
    </source>
</evidence>
<dbReference type="KEGG" id="cdep:91089508"/>
<dbReference type="GO" id="GO:0006006">
    <property type="term" value="P:glucose metabolic process"/>
    <property type="evidence" value="ECO:0007669"/>
    <property type="project" value="UniProtKB-KW"/>
</dbReference>
<comment type="subunit">
    <text evidence="2">Homodimer.</text>
</comment>
<evidence type="ECO:0000313" key="7">
    <source>
        <dbReference type="EMBL" id="WVN90064.1"/>
    </source>
</evidence>
<evidence type="ECO:0000256" key="4">
    <source>
        <dbReference type="ARBA" id="ARBA00022676"/>
    </source>
</evidence>
<keyword evidence="8" id="KW-1185">Reference proteome</keyword>
<dbReference type="PANTHER" id="PTHR47779:SF1">
    <property type="entry name" value="SYNTHASE (CCG-9), PUTATIVE (AFU_ORTHOLOGUE AFUA_3G12100)-RELATED"/>
    <property type="match status" value="1"/>
</dbReference>
<dbReference type="RefSeq" id="XP_066070764.1">
    <property type="nucleotide sequence ID" value="XM_066214667.1"/>
</dbReference>
<comment type="similarity">
    <text evidence="1">Belongs to the glycosyltransferase group 1 family. Glycosyltransferase 4 subfamily.</text>
</comment>
<evidence type="ECO:0000313" key="8">
    <source>
        <dbReference type="Proteomes" id="UP000094043"/>
    </source>
</evidence>
<dbReference type="Gene3D" id="3.40.50.2000">
    <property type="entry name" value="Glycogen Phosphorylase B"/>
    <property type="match status" value="2"/>
</dbReference>
<reference evidence="7" key="3">
    <citation type="submission" date="2024-01" db="EMBL/GenBank/DDBJ databases">
        <authorList>
            <person name="Coelho M.A."/>
            <person name="David-Palma M."/>
            <person name="Shea T."/>
            <person name="Sun S."/>
            <person name="Cuomo C.A."/>
            <person name="Heitman J."/>
        </authorList>
    </citation>
    <scope>NUCLEOTIDE SEQUENCE</scope>
    <source>
        <strain evidence="7">CBS 7841</strain>
    </source>
</reference>
<dbReference type="OrthoDB" id="937291at2759"/>
<accession>A0A1E3HYK2</accession>